<gene>
    <name evidence="2" type="ORF">HDA32_005060</name>
</gene>
<proteinExistence type="predicted"/>
<evidence type="ECO:0000313" key="2">
    <source>
        <dbReference type="EMBL" id="NYE49940.1"/>
    </source>
</evidence>
<protein>
    <recommendedName>
        <fullName evidence="4">DUF4232 domain-containing protein</fullName>
    </recommendedName>
</protein>
<evidence type="ECO:0008006" key="4">
    <source>
        <dbReference type="Google" id="ProtNLM"/>
    </source>
</evidence>
<reference evidence="2 3" key="1">
    <citation type="submission" date="2020-07" db="EMBL/GenBank/DDBJ databases">
        <title>Sequencing the genomes of 1000 actinobacteria strains.</title>
        <authorList>
            <person name="Klenk H.-P."/>
        </authorList>
    </citation>
    <scope>NUCLEOTIDE SEQUENCE [LARGE SCALE GENOMIC DNA]</scope>
    <source>
        <strain evidence="2 3">CXB654</strain>
    </source>
</reference>
<feature type="compositionally biased region" description="Gly residues" evidence="1">
    <location>
        <begin position="76"/>
        <end position="95"/>
    </location>
</feature>
<dbReference type="AlphaFoldDB" id="A0A852U7P1"/>
<organism evidence="2 3">
    <name type="scientific">Spinactinospora alkalitolerans</name>
    <dbReference type="NCBI Taxonomy" id="687207"/>
    <lineage>
        <taxon>Bacteria</taxon>
        <taxon>Bacillati</taxon>
        <taxon>Actinomycetota</taxon>
        <taxon>Actinomycetes</taxon>
        <taxon>Streptosporangiales</taxon>
        <taxon>Nocardiopsidaceae</taxon>
        <taxon>Spinactinospora</taxon>
    </lineage>
</organism>
<feature type="region of interest" description="Disordered" evidence="1">
    <location>
        <begin position="31"/>
        <end position="122"/>
    </location>
</feature>
<comment type="caution">
    <text evidence="2">The sequence shown here is derived from an EMBL/GenBank/DDBJ whole genome shotgun (WGS) entry which is preliminary data.</text>
</comment>
<accession>A0A852U7P1</accession>
<name>A0A852U7P1_9ACTN</name>
<evidence type="ECO:0000256" key="1">
    <source>
        <dbReference type="SAM" id="MobiDB-lite"/>
    </source>
</evidence>
<dbReference type="RefSeq" id="WP_312863321.1">
    <property type="nucleotide sequence ID" value="NZ_BAAAYY010000048.1"/>
</dbReference>
<keyword evidence="3" id="KW-1185">Reference proteome</keyword>
<evidence type="ECO:0000313" key="3">
    <source>
        <dbReference type="Proteomes" id="UP000589036"/>
    </source>
</evidence>
<dbReference type="EMBL" id="JACCCC010000001">
    <property type="protein sequence ID" value="NYE49940.1"/>
    <property type="molecule type" value="Genomic_DNA"/>
</dbReference>
<sequence>MSPETYWKRRVFVLAGLLVVVALIVYACSRPSSDEGQRAADSGAATEETPDESASPSIPASPSASDAPSASPAPGGEEGGGDSGGDSGGGSGGGSDDGDENRGAGKDGAIPAPEQPEDLCRPDDVVTTLSADREDYSSGVEPRFDITVVNTDDQTCTVDVGPKAMELRITSGEDRVFSTADCVRGDGTDKEQLRRGVPHTVTVEWDRERSWEDCRDSDVNARAGTYVASLKSDYDNEAEDQVFRLN</sequence>
<dbReference type="Proteomes" id="UP000589036">
    <property type="component" value="Unassembled WGS sequence"/>
</dbReference>
<feature type="compositionally biased region" description="Low complexity" evidence="1">
    <location>
        <begin position="52"/>
        <end position="75"/>
    </location>
</feature>